<dbReference type="AlphaFoldDB" id="A0A8S1RSA3"/>
<gene>
    <name evidence="1" type="ORF">PSON_ATCC_30995.1.T2650001</name>
</gene>
<protein>
    <submittedName>
        <fullName evidence="1">Uncharacterized protein</fullName>
    </submittedName>
</protein>
<organism evidence="1 2">
    <name type="scientific">Paramecium sonneborni</name>
    <dbReference type="NCBI Taxonomy" id="65129"/>
    <lineage>
        <taxon>Eukaryota</taxon>
        <taxon>Sar</taxon>
        <taxon>Alveolata</taxon>
        <taxon>Ciliophora</taxon>
        <taxon>Intramacronucleata</taxon>
        <taxon>Oligohymenophorea</taxon>
        <taxon>Peniculida</taxon>
        <taxon>Parameciidae</taxon>
        <taxon>Paramecium</taxon>
    </lineage>
</organism>
<keyword evidence="2" id="KW-1185">Reference proteome</keyword>
<proteinExistence type="predicted"/>
<name>A0A8S1RSA3_9CILI</name>
<reference evidence="1" key="1">
    <citation type="submission" date="2021-01" db="EMBL/GenBank/DDBJ databases">
        <authorList>
            <consortium name="Genoscope - CEA"/>
            <person name="William W."/>
        </authorList>
    </citation>
    <scope>NUCLEOTIDE SEQUENCE</scope>
</reference>
<evidence type="ECO:0000313" key="2">
    <source>
        <dbReference type="Proteomes" id="UP000692954"/>
    </source>
</evidence>
<comment type="caution">
    <text evidence="1">The sequence shown here is derived from an EMBL/GenBank/DDBJ whole genome shotgun (WGS) entry which is preliminary data.</text>
</comment>
<dbReference type="EMBL" id="CAJJDN010000265">
    <property type="protein sequence ID" value="CAD8130132.1"/>
    <property type="molecule type" value="Genomic_DNA"/>
</dbReference>
<sequence>MINYKVLPRMCLDPPYNSKEIEFVYQKYQKSFCQDHSFDQITFICLAPHQCQRKLCPICLEDHGYDKKYQLHINKFPDLIKQNLNELNFAQDKSQEQKQIQSRFESLKIKIENNIKNF</sequence>
<accession>A0A8S1RSA3</accession>
<dbReference type="Proteomes" id="UP000692954">
    <property type="component" value="Unassembled WGS sequence"/>
</dbReference>
<evidence type="ECO:0000313" key="1">
    <source>
        <dbReference type="EMBL" id="CAD8130132.1"/>
    </source>
</evidence>